<name>M7Y599_TRIUA</name>
<protein>
    <submittedName>
        <fullName evidence="1">Uncharacterized protein</fullName>
    </submittedName>
</protein>
<gene>
    <name evidence="1" type="ORF">TRIUR3_34256</name>
</gene>
<evidence type="ECO:0000313" key="1">
    <source>
        <dbReference type="EMBL" id="EMS44998.1"/>
    </source>
</evidence>
<dbReference type="EMBL" id="KD292355">
    <property type="protein sequence ID" value="EMS44998.1"/>
    <property type="molecule type" value="Genomic_DNA"/>
</dbReference>
<dbReference type="OMA" id="DRRIWLK"/>
<dbReference type="STRING" id="4572.M7Y599"/>
<proteinExistence type="predicted"/>
<accession>M7Y599</accession>
<reference evidence="1" key="1">
    <citation type="journal article" date="2013" name="Nature">
        <title>Draft genome of the wheat A-genome progenitor Triticum urartu.</title>
        <authorList>
            <person name="Ling H.Q."/>
            <person name="Zhao S."/>
            <person name="Liu D."/>
            <person name="Wang J."/>
            <person name="Sun H."/>
            <person name="Zhang C."/>
            <person name="Fan H."/>
            <person name="Li D."/>
            <person name="Dong L."/>
            <person name="Tao Y."/>
            <person name="Gao C."/>
            <person name="Wu H."/>
            <person name="Li Y."/>
            <person name="Cui Y."/>
            <person name="Guo X."/>
            <person name="Zheng S."/>
            <person name="Wang B."/>
            <person name="Yu K."/>
            <person name="Liang Q."/>
            <person name="Yang W."/>
            <person name="Lou X."/>
            <person name="Chen J."/>
            <person name="Feng M."/>
            <person name="Jian J."/>
            <person name="Zhang X."/>
            <person name="Luo G."/>
            <person name="Jiang Y."/>
            <person name="Liu J."/>
            <person name="Wang Z."/>
            <person name="Sha Y."/>
            <person name="Zhang B."/>
            <person name="Wu H."/>
            <person name="Tang D."/>
            <person name="Shen Q."/>
            <person name="Xue P."/>
            <person name="Zou S."/>
            <person name="Wang X."/>
            <person name="Liu X."/>
            <person name="Wang F."/>
            <person name="Yang Y."/>
            <person name="An X."/>
            <person name="Dong Z."/>
            <person name="Zhang K."/>
            <person name="Zhang X."/>
            <person name="Luo M.C."/>
            <person name="Dvorak J."/>
            <person name="Tong Y."/>
            <person name="Wang J."/>
            <person name="Yang H."/>
            <person name="Li Z."/>
            <person name="Wang D."/>
            <person name="Zhang A."/>
            <person name="Wang J."/>
        </authorList>
    </citation>
    <scope>NUCLEOTIDE SEQUENCE</scope>
</reference>
<organism evidence="1">
    <name type="scientific">Triticum urartu</name>
    <name type="common">Red wild einkorn</name>
    <name type="synonym">Crithodium urartu</name>
    <dbReference type="NCBI Taxonomy" id="4572"/>
    <lineage>
        <taxon>Eukaryota</taxon>
        <taxon>Viridiplantae</taxon>
        <taxon>Streptophyta</taxon>
        <taxon>Embryophyta</taxon>
        <taxon>Tracheophyta</taxon>
        <taxon>Spermatophyta</taxon>
        <taxon>Magnoliopsida</taxon>
        <taxon>Liliopsida</taxon>
        <taxon>Poales</taxon>
        <taxon>Poaceae</taxon>
        <taxon>BOP clade</taxon>
        <taxon>Pooideae</taxon>
        <taxon>Triticodae</taxon>
        <taxon>Triticeae</taxon>
        <taxon>Triticinae</taxon>
        <taxon>Triticum</taxon>
    </lineage>
</organism>
<sequence length="196" mass="21623">MARLLVLAVTATVLMARSGQPASAAWTLPAEAFWRAALPDAPMPDAILELLPQFDHHASTEQGAYMNAETGTPEGAVAEDSVEDNDPPRPMNFNYGYNNALPRSEATSAPSPNVLLNRAAVVRNVATPSSAVFFLDDASKLHETTTLKASFAENTTIHFFYKKHCIFSNLFAKTTDRRIWLKRVYDRWGPFSAYMA</sequence>
<dbReference type="AlphaFoldDB" id="M7Y599"/>